<dbReference type="NCBIfam" id="TIGR02473">
    <property type="entry name" value="flagell_FliJ"/>
    <property type="match status" value="1"/>
</dbReference>
<keyword evidence="7" id="KW-1005">Bacterial flagellum biogenesis</keyword>
<sequence>MKKFKFKLESVLSLREHKERLVMQEVGALTQELTRVQEGMAALEREKIEVEQSLADRMGKGISGAELQSIQGYIAGIAVRWQEENALCEKVLRYLEAKRGELARCAVDRKAMETLRDRQRDEFLRVQGEEMRKQEEETALVHRAATARNRK</sequence>
<keyword evidence="10" id="KW-1006">Bacterial flagellum protein export</keyword>
<comment type="similarity">
    <text evidence="2">Belongs to the FliJ family.</text>
</comment>
<dbReference type="InterPro" id="IPR012823">
    <property type="entry name" value="Flagell_FliJ"/>
</dbReference>
<evidence type="ECO:0000256" key="6">
    <source>
        <dbReference type="ARBA" id="ARBA00022500"/>
    </source>
</evidence>
<organism evidence="12 13">
    <name type="scientific">Desulfoluna limicola</name>
    <dbReference type="NCBI Taxonomy" id="2810562"/>
    <lineage>
        <taxon>Bacteria</taxon>
        <taxon>Pseudomonadati</taxon>
        <taxon>Thermodesulfobacteriota</taxon>
        <taxon>Desulfobacteria</taxon>
        <taxon>Desulfobacterales</taxon>
        <taxon>Desulfolunaceae</taxon>
        <taxon>Desulfoluna</taxon>
    </lineage>
</organism>
<accession>A0ABN6F9S1</accession>
<evidence type="ECO:0000256" key="1">
    <source>
        <dbReference type="ARBA" id="ARBA00004413"/>
    </source>
</evidence>
<evidence type="ECO:0000256" key="4">
    <source>
        <dbReference type="ARBA" id="ARBA00022448"/>
    </source>
</evidence>
<keyword evidence="8" id="KW-0653">Protein transport</keyword>
<dbReference type="Proteomes" id="UP001320148">
    <property type="component" value="Chromosome"/>
</dbReference>
<keyword evidence="9" id="KW-0472">Membrane</keyword>
<evidence type="ECO:0000256" key="11">
    <source>
        <dbReference type="SAM" id="Coils"/>
    </source>
</evidence>
<dbReference type="RefSeq" id="WP_236889833.1">
    <property type="nucleotide sequence ID" value="NZ_AP024488.1"/>
</dbReference>
<dbReference type="Gene3D" id="1.10.287.1700">
    <property type="match status" value="1"/>
</dbReference>
<gene>
    <name evidence="12" type="ORF">DSLASN_40680</name>
</gene>
<evidence type="ECO:0000256" key="7">
    <source>
        <dbReference type="ARBA" id="ARBA00022795"/>
    </source>
</evidence>
<keyword evidence="4" id="KW-0813">Transport</keyword>
<evidence type="ECO:0000256" key="5">
    <source>
        <dbReference type="ARBA" id="ARBA00022475"/>
    </source>
</evidence>
<protein>
    <recommendedName>
        <fullName evidence="3">Flagellar FliJ protein</fullName>
    </recommendedName>
</protein>
<dbReference type="InterPro" id="IPR053716">
    <property type="entry name" value="Flag_assembly_chemotaxis_eff"/>
</dbReference>
<reference evidence="12 13" key="1">
    <citation type="submission" date="2021-02" db="EMBL/GenBank/DDBJ databases">
        <title>Complete genome of Desulfoluna sp. strain ASN36.</title>
        <authorList>
            <person name="Takahashi A."/>
            <person name="Kojima H."/>
            <person name="Fukui M."/>
        </authorList>
    </citation>
    <scope>NUCLEOTIDE SEQUENCE [LARGE SCALE GENOMIC DNA]</scope>
    <source>
        <strain evidence="12 13">ASN36</strain>
    </source>
</reference>
<evidence type="ECO:0000256" key="3">
    <source>
        <dbReference type="ARBA" id="ARBA00020392"/>
    </source>
</evidence>
<evidence type="ECO:0000313" key="12">
    <source>
        <dbReference type="EMBL" id="BCS98436.1"/>
    </source>
</evidence>
<keyword evidence="13" id="KW-1185">Reference proteome</keyword>
<evidence type="ECO:0000313" key="13">
    <source>
        <dbReference type="Proteomes" id="UP001320148"/>
    </source>
</evidence>
<evidence type="ECO:0000256" key="9">
    <source>
        <dbReference type="ARBA" id="ARBA00023136"/>
    </source>
</evidence>
<dbReference type="Pfam" id="PF02050">
    <property type="entry name" value="FliJ"/>
    <property type="match status" value="1"/>
</dbReference>
<keyword evidence="11" id="KW-0175">Coiled coil</keyword>
<evidence type="ECO:0000256" key="8">
    <source>
        <dbReference type="ARBA" id="ARBA00022927"/>
    </source>
</evidence>
<keyword evidence="5" id="KW-1003">Cell membrane</keyword>
<evidence type="ECO:0000256" key="2">
    <source>
        <dbReference type="ARBA" id="ARBA00010004"/>
    </source>
</evidence>
<proteinExistence type="inferred from homology"/>
<name>A0ABN6F9S1_9BACT</name>
<evidence type="ECO:0000256" key="10">
    <source>
        <dbReference type="ARBA" id="ARBA00023225"/>
    </source>
</evidence>
<dbReference type="EMBL" id="AP024488">
    <property type="protein sequence ID" value="BCS98436.1"/>
    <property type="molecule type" value="Genomic_DNA"/>
</dbReference>
<feature type="coiled-coil region" evidence="11">
    <location>
        <begin position="26"/>
        <end position="53"/>
    </location>
</feature>
<keyword evidence="6" id="KW-0145">Chemotaxis</keyword>
<comment type="subcellular location">
    <subcellularLocation>
        <location evidence="1">Cell membrane</location>
        <topology evidence="1">Peripheral membrane protein</topology>
        <orientation evidence="1">Cytoplasmic side</orientation>
    </subcellularLocation>
</comment>